<evidence type="ECO:0000313" key="2">
    <source>
        <dbReference type="EMBL" id="SVB20378.1"/>
    </source>
</evidence>
<reference evidence="2" key="1">
    <citation type="submission" date="2018-05" db="EMBL/GenBank/DDBJ databases">
        <authorList>
            <person name="Lanie J.A."/>
            <person name="Ng W.-L."/>
            <person name="Kazmierczak K.M."/>
            <person name="Andrzejewski T.M."/>
            <person name="Davidsen T.M."/>
            <person name="Wayne K.J."/>
            <person name="Tettelin H."/>
            <person name="Glass J.I."/>
            <person name="Rusch D."/>
            <person name="Podicherti R."/>
            <person name="Tsui H.-C.T."/>
            <person name="Winkler M.E."/>
        </authorList>
    </citation>
    <scope>NUCLEOTIDE SEQUENCE</scope>
</reference>
<name>A0A382C2U9_9ZZZZ</name>
<feature type="transmembrane region" description="Helical" evidence="1">
    <location>
        <begin position="32"/>
        <end position="54"/>
    </location>
</feature>
<organism evidence="2">
    <name type="scientific">marine metagenome</name>
    <dbReference type="NCBI Taxonomy" id="408172"/>
    <lineage>
        <taxon>unclassified sequences</taxon>
        <taxon>metagenomes</taxon>
        <taxon>ecological metagenomes</taxon>
    </lineage>
</organism>
<gene>
    <name evidence="2" type="ORF">METZ01_LOCUS173232</name>
</gene>
<feature type="transmembrane region" description="Helical" evidence="1">
    <location>
        <begin position="6"/>
        <end position="25"/>
    </location>
</feature>
<protein>
    <recommendedName>
        <fullName evidence="3">Major facilitator superfamily (MFS) profile domain-containing protein</fullName>
    </recommendedName>
</protein>
<evidence type="ECO:0008006" key="3">
    <source>
        <dbReference type="Google" id="ProtNLM"/>
    </source>
</evidence>
<dbReference type="EMBL" id="UINC01032541">
    <property type="protein sequence ID" value="SVB20378.1"/>
    <property type="molecule type" value="Genomic_DNA"/>
</dbReference>
<sequence length="55" mass="6017">MGGLFGVLIGIASVCAWFTHLFVCFSDDRWGFLIAGAIMFPIAIVHGVGIWFGIW</sequence>
<proteinExistence type="predicted"/>
<keyword evidence="1" id="KW-1133">Transmembrane helix</keyword>
<keyword evidence="1" id="KW-0472">Membrane</keyword>
<dbReference type="AlphaFoldDB" id="A0A382C2U9"/>
<evidence type="ECO:0000256" key="1">
    <source>
        <dbReference type="SAM" id="Phobius"/>
    </source>
</evidence>
<accession>A0A382C2U9</accession>
<keyword evidence="1" id="KW-0812">Transmembrane</keyword>